<evidence type="ECO:0000256" key="1">
    <source>
        <dbReference type="ARBA" id="ARBA00009156"/>
    </source>
</evidence>
<dbReference type="FunFam" id="3.30.420.40:FF:000033">
    <property type="entry name" value="glycerol kinase isoform X2"/>
    <property type="match status" value="1"/>
</dbReference>
<dbReference type="PANTHER" id="PTHR10196">
    <property type="entry name" value="SUGAR KINASE"/>
    <property type="match status" value="1"/>
</dbReference>
<gene>
    <name evidence="7" type="ORF">DAT39_006998</name>
</gene>
<dbReference type="InterPro" id="IPR043129">
    <property type="entry name" value="ATPase_NBD"/>
</dbReference>
<dbReference type="AlphaFoldDB" id="A0A8J4TS42"/>
<keyword evidence="4 7" id="KW-0418">Kinase</keyword>
<keyword evidence="8" id="KW-1185">Reference proteome</keyword>
<keyword evidence="3" id="KW-0547">Nucleotide-binding</keyword>
<dbReference type="GO" id="GO:0006071">
    <property type="term" value="P:glycerol metabolic process"/>
    <property type="evidence" value="ECO:0007669"/>
    <property type="project" value="TreeGrafter"/>
</dbReference>
<feature type="domain" description="Carbohydrate kinase FGGY C-terminal" evidence="6">
    <location>
        <begin position="33"/>
        <end position="223"/>
    </location>
</feature>
<dbReference type="PANTHER" id="PTHR10196:SF69">
    <property type="entry name" value="GLYCEROL KINASE"/>
    <property type="match status" value="1"/>
</dbReference>
<comment type="caution">
    <text evidence="7">The sequence shown here is derived from an EMBL/GenBank/DDBJ whole genome shotgun (WGS) entry which is preliminary data.</text>
</comment>
<dbReference type="Gene3D" id="3.30.420.40">
    <property type="match status" value="1"/>
</dbReference>
<dbReference type="GO" id="GO:0005739">
    <property type="term" value="C:mitochondrion"/>
    <property type="evidence" value="ECO:0007669"/>
    <property type="project" value="TreeGrafter"/>
</dbReference>
<evidence type="ECO:0000256" key="3">
    <source>
        <dbReference type="ARBA" id="ARBA00022741"/>
    </source>
</evidence>
<organism evidence="7 8">
    <name type="scientific">Clarias magur</name>
    <name type="common">Asian catfish</name>
    <name type="synonym">Macropteronotus magur</name>
    <dbReference type="NCBI Taxonomy" id="1594786"/>
    <lineage>
        <taxon>Eukaryota</taxon>
        <taxon>Metazoa</taxon>
        <taxon>Chordata</taxon>
        <taxon>Craniata</taxon>
        <taxon>Vertebrata</taxon>
        <taxon>Euteleostomi</taxon>
        <taxon>Actinopterygii</taxon>
        <taxon>Neopterygii</taxon>
        <taxon>Teleostei</taxon>
        <taxon>Ostariophysi</taxon>
        <taxon>Siluriformes</taxon>
        <taxon>Clariidae</taxon>
        <taxon>Clarias</taxon>
    </lineage>
</organism>
<dbReference type="GO" id="GO:0046167">
    <property type="term" value="P:glycerol-3-phosphate biosynthetic process"/>
    <property type="evidence" value="ECO:0007669"/>
    <property type="project" value="TreeGrafter"/>
</dbReference>
<evidence type="ECO:0000256" key="4">
    <source>
        <dbReference type="ARBA" id="ARBA00022777"/>
    </source>
</evidence>
<dbReference type="InterPro" id="IPR018485">
    <property type="entry name" value="FGGY_C"/>
</dbReference>
<feature type="non-terminal residue" evidence="7">
    <location>
        <position position="1"/>
    </location>
</feature>
<evidence type="ECO:0000313" key="7">
    <source>
        <dbReference type="EMBL" id="KAF5903281.1"/>
    </source>
</evidence>
<dbReference type="PROSITE" id="PS00445">
    <property type="entry name" value="FGGY_KINASES_2"/>
    <property type="match status" value="1"/>
</dbReference>
<name>A0A8J4TS42_CLAMG</name>
<comment type="similarity">
    <text evidence="1">Belongs to the FGGY kinase family.</text>
</comment>
<dbReference type="InterPro" id="IPR018483">
    <property type="entry name" value="Carb_kinase_FGGY_CS"/>
</dbReference>
<evidence type="ECO:0000256" key="2">
    <source>
        <dbReference type="ARBA" id="ARBA00022679"/>
    </source>
</evidence>
<dbReference type="Proteomes" id="UP000727407">
    <property type="component" value="Unassembled WGS sequence"/>
</dbReference>
<evidence type="ECO:0000313" key="8">
    <source>
        <dbReference type="Proteomes" id="UP000727407"/>
    </source>
</evidence>
<sequence length="368" mass="39143">SSGSLAGVPISGCLGDQSAALVGQMCFKDGQAKNTYGTGCFMLKNTGVKPVMSEHGLLTTVAYKLGKDKPAHYALEGSVAIAGAVVRWLKDNLGILTSSSEIETLAAAAGTSYGCYFVPAFSGLYAPYWEPSARGIICGLTQFTNRSHLAFAALEAVCFQTREVLDAMNRDSGASLTQLQVDGGMTTNKLLMQLQADILCIPVVRPSMSETTALGAAMAAGAAEGVNVWSINPEDMTCVTSEKYQPQIKPEGVYLPALSFHAQVSGSGSVYGDAPSQSSIANRCRVTPGRHGLNQGDGMDPLSHTFHVGEPKPGAPVCHPSLLRRKQREVLYAWREDITSGRTPDVKSCVVIVFMCDKENRLVTLKLK</sequence>
<accession>A0A8J4TS42</accession>
<dbReference type="SUPFAM" id="SSF53067">
    <property type="entry name" value="Actin-like ATPase domain"/>
    <property type="match status" value="1"/>
</dbReference>
<dbReference type="GO" id="GO:0004370">
    <property type="term" value="F:glycerol kinase activity"/>
    <property type="evidence" value="ECO:0007669"/>
    <property type="project" value="TreeGrafter"/>
</dbReference>
<dbReference type="EMBL" id="QNUK01000075">
    <property type="protein sequence ID" value="KAF5903281.1"/>
    <property type="molecule type" value="Genomic_DNA"/>
</dbReference>
<evidence type="ECO:0000259" key="6">
    <source>
        <dbReference type="Pfam" id="PF02782"/>
    </source>
</evidence>
<proteinExistence type="inferred from homology"/>
<keyword evidence="2" id="KW-0808">Transferase</keyword>
<keyword evidence="5" id="KW-0067">ATP-binding</keyword>
<evidence type="ECO:0000256" key="5">
    <source>
        <dbReference type="ARBA" id="ARBA00022840"/>
    </source>
</evidence>
<reference evidence="7" key="1">
    <citation type="submission" date="2020-07" db="EMBL/GenBank/DDBJ databases">
        <title>Clarias magur genome sequencing, assembly and annotation.</title>
        <authorList>
            <person name="Kushwaha B."/>
            <person name="Kumar R."/>
            <person name="Das P."/>
            <person name="Joshi C.G."/>
            <person name="Kumar D."/>
            <person name="Nagpure N.S."/>
            <person name="Pandey M."/>
            <person name="Agarwal S."/>
            <person name="Srivastava S."/>
            <person name="Singh M."/>
            <person name="Sahoo L."/>
            <person name="Jayasankar P."/>
            <person name="Meher P.K."/>
            <person name="Koringa P.G."/>
            <person name="Iquebal M.A."/>
            <person name="Das S.P."/>
            <person name="Bit A."/>
            <person name="Patnaik S."/>
            <person name="Patel N."/>
            <person name="Shah T.M."/>
            <person name="Hinsu A."/>
            <person name="Jena J.K."/>
        </authorList>
    </citation>
    <scope>NUCLEOTIDE SEQUENCE</scope>
    <source>
        <strain evidence="7">CIFAMagur01</strain>
        <tissue evidence="7">Testis</tissue>
    </source>
</reference>
<dbReference type="OrthoDB" id="5422795at2759"/>
<protein>
    <submittedName>
        <fullName evidence="7">Glycerol kinase-like</fullName>
    </submittedName>
</protein>
<dbReference type="Pfam" id="PF02782">
    <property type="entry name" value="FGGY_C"/>
    <property type="match status" value="1"/>
</dbReference>
<dbReference type="GO" id="GO:0005524">
    <property type="term" value="F:ATP binding"/>
    <property type="evidence" value="ECO:0007669"/>
    <property type="project" value="UniProtKB-KW"/>
</dbReference>
<dbReference type="GO" id="GO:0006641">
    <property type="term" value="P:triglyceride metabolic process"/>
    <property type="evidence" value="ECO:0007669"/>
    <property type="project" value="TreeGrafter"/>
</dbReference>